<feature type="domain" description="Glycolipid transfer protein" evidence="1">
    <location>
        <begin position="25"/>
        <end position="175"/>
    </location>
</feature>
<proteinExistence type="predicted"/>
<dbReference type="Pfam" id="PF08718">
    <property type="entry name" value="GLTP"/>
    <property type="match status" value="1"/>
</dbReference>
<dbReference type="GO" id="GO:1902387">
    <property type="term" value="F:ceramide 1-phosphate binding"/>
    <property type="evidence" value="ECO:0007669"/>
    <property type="project" value="TreeGrafter"/>
</dbReference>
<dbReference type="InterPro" id="IPR036497">
    <property type="entry name" value="GLTP_sf"/>
</dbReference>
<dbReference type="Gene3D" id="1.10.3520.10">
    <property type="entry name" value="Glycolipid transfer protein"/>
    <property type="match status" value="1"/>
</dbReference>
<evidence type="ECO:0000313" key="3">
    <source>
        <dbReference type="Proteomes" id="UP001515480"/>
    </source>
</evidence>
<organism evidence="2 3">
    <name type="scientific">Prymnesium parvum</name>
    <name type="common">Toxic golden alga</name>
    <dbReference type="NCBI Taxonomy" id="97485"/>
    <lineage>
        <taxon>Eukaryota</taxon>
        <taxon>Haptista</taxon>
        <taxon>Haptophyta</taxon>
        <taxon>Prymnesiophyceae</taxon>
        <taxon>Prymnesiales</taxon>
        <taxon>Prymnesiaceae</taxon>
        <taxon>Prymnesium</taxon>
    </lineage>
</organism>
<evidence type="ECO:0000259" key="1">
    <source>
        <dbReference type="Pfam" id="PF08718"/>
    </source>
</evidence>
<dbReference type="Proteomes" id="UP001515480">
    <property type="component" value="Unassembled WGS sequence"/>
</dbReference>
<sequence length="217" mass="23627">MAEASWLQDMARRVREVERDEAGNITTASFMNVCEGNQPIFRILFSGTLTQASAVGSQLLASNRDGVAQVRKDAAEVGDAASTVIGLVRHQLSKLGPELCGKPGERNATKSILWLNRELVFISMVLRLMASGLESGDAGYQAYEVVIKRYHPWVVQKVVGAAVGHVPTIQEILVQLKIPSKEEGFRQVELFCDLTEALSAEISALLEKEGANFQGQA</sequence>
<dbReference type="SUPFAM" id="SSF110004">
    <property type="entry name" value="Glycolipid transfer protein, GLTP"/>
    <property type="match status" value="1"/>
</dbReference>
<reference evidence="2 3" key="1">
    <citation type="journal article" date="2024" name="Science">
        <title>Giant polyketide synthase enzymes in the biosynthesis of giant marine polyether toxins.</title>
        <authorList>
            <person name="Fallon T.R."/>
            <person name="Shende V.V."/>
            <person name="Wierzbicki I.H."/>
            <person name="Pendleton A.L."/>
            <person name="Watervoot N.F."/>
            <person name="Auber R.P."/>
            <person name="Gonzalez D.J."/>
            <person name="Wisecaver J.H."/>
            <person name="Moore B.S."/>
        </authorList>
    </citation>
    <scope>NUCLEOTIDE SEQUENCE [LARGE SCALE GENOMIC DNA]</scope>
    <source>
        <strain evidence="2 3">12B1</strain>
    </source>
</reference>
<dbReference type="PANTHER" id="PTHR10219">
    <property type="entry name" value="GLYCOLIPID TRANSFER PROTEIN-RELATED"/>
    <property type="match status" value="1"/>
</dbReference>
<evidence type="ECO:0000313" key="2">
    <source>
        <dbReference type="EMBL" id="KAL1523081.1"/>
    </source>
</evidence>
<comment type="caution">
    <text evidence="2">The sequence shown here is derived from an EMBL/GenBank/DDBJ whole genome shotgun (WGS) entry which is preliminary data.</text>
</comment>
<dbReference type="InterPro" id="IPR014830">
    <property type="entry name" value="Glycolipid_transfer_prot_dom"/>
</dbReference>
<protein>
    <recommendedName>
        <fullName evidence="1">Glycolipid transfer protein domain-containing protein</fullName>
    </recommendedName>
</protein>
<accession>A0AB34JR24</accession>
<dbReference type="GO" id="GO:1902388">
    <property type="term" value="F:ceramide 1-phosphate transfer activity"/>
    <property type="evidence" value="ECO:0007669"/>
    <property type="project" value="TreeGrafter"/>
</dbReference>
<dbReference type="GO" id="GO:0005829">
    <property type="term" value="C:cytosol"/>
    <property type="evidence" value="ECO:0007669"/>
    <property type="project" value="TreeGrafter"/>
</dbReference>
<keyword evidence="3" id="KW-1185">Reference proteome</keyword>
<dbReference type="AlphaFoldDB" id="A0AB34JR24"/>
<gene>
    <name evidence="2" type="ORF">AB1Y20_018041</name>
</gene>
<name>A0AB34JR24_PRYPA</name>
<dbReference type="EMBL" id="JBGBPQ010000006">
    <property type="protein sequence ID" value="KAL1523081.1"/>
    <property type="molecule type" value="Genomic_DNA"/>
</dbReference>
<dbReference type="GO" id="GO:0016020">
    <property type="term" value="C:membrane"/>
    <property type="evidence" value="ECO:0007669"/>
    <property type="project" value="TreeGrafter"/>
</dbReference>